<evidence type="ECO:0000259" key="10">
    <source>
        <dbReference type="PROSITE" id="PS51384"/>
    </source>
</evidence>
<gene>
    <name evidence="11" type="ORF">C7C56_002400</name>
</gene>
<dbReference type="PANTHER" id="PTHR47354">
    <property type="entry name" value="NADH OXIDOREDUCTASE HCR"/>
    <property type="match status" value="1"/>
</dbReference>
<comment type="similarity">
    <text evidence="9">In the N-terminal section; belongs to the FAD-binding oxidoreductase type 6 family.</text>
</comment>
<dbReference type="InterPro" id="IPR001041">
    <property type="entry name" value="2Fe-2S_ferredoxin-type"/>
</dbReference>
<evidence type="ECO:0000256" key="2">
    <source>
        <dbReference type="ARBA" id="ARBA00022630"/>
    </source>
</evidence>
<dbReference type="InterPro" id="IPR017938">
    <property type="entry name" value="Riboflavin_synthase-like_b-brl"/>
</dbReference>
<accession>A0A2U2I6F1</accession>
<dbReference type="CDD" id="cd06216">
    <property type="entry name" value="FNR_iron_sulfur_binding_2"/>
    <property type="match status" value="1"/>
</dbReference>
<dbReference type="InterPro" id="IPR036010">
    <property type="entry name" value="2Fe-2S_ferredoxin-like_sf"/>
</dbReference>
<dbReference type="GO" id="GO:0051537">
    <property type="term" value="F:2 iron, 2 sulfur cluster binding"/>
    <property type="evidence" value="ECO:0007669"/>
    <property type="project" value="UniProtKB-KW"/>
</dbReference>
<dbReference type="PRINTS" id="PR00410">
    <property type="entry name" value="PHEHYDRXLASE"/>
</dbReference>
<evidence type="ECO:0000256" key="8">
    <source>
        <dbReference type="ARBA" id="ARBA00023014"/>
    </source>
</evidence>
<dbReference type="InterPro" id="IPR039261">
    <property type="entry name" value="FNR_nucleotide-bd"/>
</dbReference>
<dbReference type="InterPro" id="IPR017927">
    <property type="entry name" value="FAD-bd_FR_type"/>
</dbReference>
<comment type="cofactor">
    <cofactor evidence="1">
        <name>FAD</name>
        <dbReference type="ChEBI" id="CHEBI:57692"/>
    </cofactor>
</comment>
<evidence type="ECO:0000313" key="12">
    <source>
        <dbReference type="Proteomes" id="UP000241421"/>
    </source>
</evidence>
<dbReference type="GO" id="GO:0046872">
    <property type="term" value="F:metal ion binding"/>
    <property type="evidence" value="ECO:0007669"/>
    <property type="project" value="UniProtKB-KW"/>
</dbReference>
<dbReference type="EMBL" id="PXWF02000033">
    <property type="protein sequence ID" value="PWF55331.1"/>
    <property type="molecule type" value="Genomic_DNA"/>
</dbReference>
<sequence>MASISAGFGNLLDMFTYPLRHSHYLELVNPLWTQHVLKARVVGVWDDTADTRTLTLRPGRGWRSHRPGQFVRLGVPIDGMRHTRTYSISSAPARTDGCITVTIKAIKGGRVSQHLARRVKVGDYLPLGEPQGEFVLPDSMPVHPLFITAGSGITPVMSMLRGYVMEYEVLPDIAHMHYAPHALDVIFGAELRKLEAGQPHYRLHPFYTRGGGGDAHFSAKQLELACPDWREREVWACGPASLLDALEAHWARAGLSRQLHVERFRAKLAATPAAGAKGRVLFAVSQVAAASDGSTNLLRVAEDAGLNPAHGCRMGICHGCDTKLVSGCVRDLRTGALINEPGDTVQVCVCAAVGDAELAL</sequence>
<dbReference type="Gene3D" id="3.10.20.30">
    <property type="match status" value="1"/>
</dbReference>
<dbReference type="Proteomes" id="UP000241421">
    <property type="component" value="Unassembled WGS sequence"/>
</dbReference>
<dbReference type="InterPro" id="IPR008333">
    <property type="entry name" value="Cbr1-like_FAD-bd_dom"/>
</dbReference>
<reference evidence="11 12" key="1">
    <citation type="submission" date="2018-04" db="EMBL/GenBank/DDBJ databases">
        <title>Massilia violaceinigra sp. nov., a novel purple-pigmented bacterium isolated from Tianshan glacier, Xinjiang, China.</title>
        <authorList>
            <person name="Wang H."/>
        </authorList>
    </citation>
    <scope>NUCLEOTIDE SEQUENCE [LARGE SCALE GENOMIC DNA]</scope>
    <source>
        <strain evidence="11 12">B448-2</strain>
    </source>
</reference>
<dbReference type="SUPFAM" id="SSF54292">
    <property type="entry name" value="2Fe-2S ferredoxin-like"/>
    <property type="match status" value="1"/>
</dbReference>
<evidence type="ECO:0000256" key="6">
    <source>
        <dbReference type="ARBA" id="ARBA00023002"/>
    </source>
</evidence>
<dbReference type="PANTHER" id="PTHR47354:SF6">
    <property type="entry name" value="NADH OXIDOREDUCTASE HCR"/>
    <property type="match status" value="1"/>
</dbReference>
<evidence type="ECO:0000256" key="4">
    <source>
        <dbReference type="ARBA" id="ARBA00022723"/>
    </source>
</evidence>
<evidence type="ECO:0000256" key="7">
    <source>
        <dbReference type="ARBA" id="ARBA00023004"/>
    </source>
</evidence>
<dbReference type="Gene3D" id="2.40.30.10">
    <property type="entry name" value="Translation factors"/>
    <property type="match status" value="1"/>
</dbReference>
<keyword evidence="8" id="KW-0411">Iron-sulfur</keyword>
<dbReference type="AlphaFoldDB" id="A0A2U2I6F1"/>
<protein>
    <submittedName>
        <fullName evidence="11">Ferredoxin reductase</fullName>
    </submittedName>
</protein>
<dbReference type="Pfam" id="PF00970">
    <property type="entry name" value="FAD_binding_6"/>
    <property type="match status" value="1"/>
</dbReference>
<name>A0A2U2I6F1_9BURK</name>
<dbReference type="SUPFAM" id="SSF63380">
    <property type="entry name" value="Riboflavin synthase domain-like"/>
    <property type="match status" value="1"/>
</dbReference>
<keyword evidence="3" id="KW-0001">2Fe-2S</keyword>
<dbReference type="Pfam" id="PF00111">
    <property type="entry name" value="Fer2"/>
    <property type="match status" value="1"/>
</dbReference>
<evidence type="ECO:0000256" key="9">
    <source>
        <dbReference type="ARBA" id="ARBA00061434"/>
    </source>
</evidence>
<keyword evidence="7" id="KW-0408">Iron</keyword>
<keyword evidence="2" id="KW-0285">Flavoprotein</keyword>
<feature type="domain" description="FAD-binding FR-type" evidence="10">
    <location>
        <begin position="34"/>
        <end position="137"/>
    </location>
</feature>
<dbReference type="GO" id="GO:0016491">
    <property type="term" value="F:oxidoreductase activity"/>
    <property type="evidence" value="ECO:0007669"/>
    <property type="project" value="UniProtKB-KW"/>
</dbReference>
<dbReference type="CDD" id="cd00207">
    <property type="entry name" value="fer2"/>
    <property type="match status" value="1"/>
</dbReference>
<evidence type="ECO:0000256" key="3">
    <source>
        <dbReference type="ARBA" id="ARBA00022714"/>
    </source>
</evidence>
<dbReference type="InterPro" id="IPR050415">
    <property type="entry name" value="MRET"/>
</dbReference>
<dbReference type="SUPFAM" id="SSF52343">
    <property type="entry name" value="Ferredoxin reductase-like, C-terminal NADP-linked domain"/>
    <property type="match status" value="1"/>
</dbReference>
<organism evidence="11 12">
    <name type="scientific">Massilia glaciei</name>
    <dbReference type="NCBI Taxonomy" id="1524097"/>
    <lineage>
        <taxon>Bacteria</taxon>
        <taxon>Pseudomonadati</taxon>
        <taxon>Pseudomonadota</taxon>
        <taxon>Betaproteobacteria</taxon>
        <taxon>Burkholderiales</taxon>
        <taxon>Oxalobacteraceae</taxon>
        <taxon>Telluria group</taxon>
        <taxon>Massilia</taxon>
    </lineage>
</organism>
<dbReference type="Gene3D" id="3.40.50.80">
    <property type="entry name" value="Nucleotide-binding domain of ferredoxin-NADP reductase (FNR) module"/>
    <property type="match status" value="1"/>
</dbReference>
<dbReference type="InterPro" id="IPR012675">
    <property type="entry name" value="Beta-grasp_dom_sf"/>
</dbReference>
<keyword evidence="6" id="KW-0560">Oxidoreductase</keyword>
<proteinExistence type="inferred from homology"/>
<comment type="caution">
    <text evidence="11">The sequence shown here is derived from an EMBL/GenBank/DDBJ whole genome shotgun (WGS) entry which is preliminary data.</text>
</comment>
<keyword evidence="12" id="KW-1185">Reference proteome</keyword>
<evidence type="ECO:0000256" key="5">
    <source>
        <dbReference type="ARBA" id="ARBA00022827"/>
    </source>
</evidence>
<keyword evidence="4" id="KW-0479">Metal-binding</keyword>
<dbReference type="RefSeq" id="WP_106755904.1">
    <property type="nucleotide sequence ID" value="NZ_PXWF02000033.1"/>
</dbReference>
<evidence type="ECO:0000313" key="11">
    <source>
        <dbReference type="EMBL" id="PWF55331.1"/>
    </source>
</evidence>
<dbReference type="PROSITE" id="PS51384">
    <property type="entry name" value="FAD_FR"/>
    <property type="match status" value="1"/>
</dbReference>
<dbReference type="OrthoDB" id="370747at2"/>
<keyword evidence="5" id="KW-0274">FAD</keyword>
<evidence type="ECO:0000256" key="1">
    <source>
        <dbReference type="ARBA" id="ARBA00001974"/>
    </source>
</evidence>